<dbReference type="Pfam" id="PF04488">
    <property type="entry name" value="Gly_transf_sug"/>
    <property type="match status" value="1"/>
</dbReference>
<dbReference type="EMBL" id="JALJOU010000031">
    <property type="protein sequence ID" value="KAK9834860.1"/>
    <property type="molecule type" value="Genomic_DNA"/>
</dbReference>
<dbReference type="GO" id="GO:0000030">
    <property type="term" value="F:mannosyltransferase activity"/>
    <property type="evidence" value="ECO:0007669"/>
    <property type="project" value="TreeGrafter"/>
</dbReference>
<dbReference type="InterPro" id="IPR007577">
    <property type="entry name" value="GlycoTrfase_DXD_sugar-bd_CS"/>
</dbReference>
<dbReference type="Proteomes" id="UP001445335">
    <property type="component" value="Unassembled WGS sequence"/>
</dbReference>
<accession>A0AAW1RMW8</accession>
<dbReference type="AlphaFoldDB" id="A0AAW1RMW8"/>
<dbReference type="InterPro" id="IPR029044">
    <property type="entry name" value="Nucleotide-diphossugar_trans"/>
</dbReference>
<gene>
    <name evidence="2" type="ORF">WJX81_004486</name>
</gene>
<organism evidence="2 3">
    <name type="scientific">Elliptochloris bilobata</name>
    <dbReference type="NCBI Taxonomy" id="381761"/>
    <lineage>
        <taxon>Eukaryota</taxon>
        <taxon>Viridiplantae</taxon>
        <taxon>Chlorophyta</taxon>
        <taxon>core chlorophytes</taxon>
        <taxon>Trebouxiophyceae</taxon>
        <taxon>Trebouxiophyceae incertae sedis</taxon>
        <taxon>Elliptochloris clade</taxon>
        <taxon>Elliptochloris</taxon>
    </lineage>
</organism>
<keyword evidence="3" id="KW-1185">Reference proteome</keyword>
<dbReference type="SUPFAM" id="SSF53448">
    <property type="entry name" value="Nucleotide-diphospho-sugar transferases"/>
    <property type="match status" value="1"/>
</dbReference>
<comment type="caution">
    <text evidence="2">The sequence shown here is derived from an EMBL/GenBank/DDBJ whole genome shotgun (WGS) entry which is preliminary data.</text>
</comment>
<dbReference type="InterPro" id="IPR051706">
    <property type="entry name" value="Glycosyltransferase_domain"/>
</dbReference>
<dbReference type="GO" id="GO:0051999">
    <property type="term" value="P:mannosyl-inositol phosphorylceramide biosynthetic process"/>
    <property type="evidence" value="ECO:0007669"/>
    <property type="project" value="TreeGrafter"/>
</dbReference>
<protein>
    <submittedName>
        <fullName evidence="2">Uncharacterized protein</fullName>
    </submittedName>
</protein>
<proteinExistence type="predicted"/>
<dbReference type="PANTHER" id="PTHR32385:SF23">
    <property type="entry name" value="NUCLEOTIDE-DIPHOSPHO-SUGAR TRANSFERASE"/>
    <property type="match status" value="1"/>
</dbReference>
<name>A0AAW1RMW8_9CHLO</name>
<evidence type="ECO:0000256" key="1">
    <source>
        <dbReference type="ARBA" id="ARBA00022679"/>
    </source>
</evidence>
<dbReference type="GO" id="GO:0016020">
    <property type="term" value="C:membrane"/>
    <property type="evidence" value="ECO:0007669"/>
    <property type="project" value="GOC"/>
</dbReference>
<sequence length="251" mass="29144">MHQSWKDVHVPLEYARWTLSWKSLHPNWEYRLWTDADNEALVNDHYPWFKDTYDSLPKPVMKADACRVLYMHKYGGMYADLDFEALRNVEPLLPGQQVLLGSMMTGMDACRAAEWAMCDHAIPNAWMASVRGHPFWLFALQQIIKAAGEHNTSRWDFVETVTGPVMLYNAVKAYRRVNSTGLNVLEPGVIYPINWLDTMWVHEESAEDNAMTVCDPANRHFSDTECKKRFPDAYAITYWSHSWAPRGRKGR</sequence>
<dbReference type="PANTHER" id="PTHR32385">
    <property type="entry name" value="MANNOSYL PHOSPHORYLINOSITOL CERAMIDE SYNTHASE"/>
    <property type="match status" value="1"/>
</dbReference>
<dbReference type="Gene3D" id="3.90.550.20">
    <property type="match status" value="1"/>
</dbReference>
<evidence type="ECO:0000313" key="2">
    <source>
        <dbReference type="EMBL" id="KAK9834860.1"/>
    </source>
</evidence>
<reference evidence="2 3" key="1">
    <citation type="journal article" date="2024" name="Nat. Commun.">
        <title>Phylogenomics reveals the evolutionary origins of lichenization in chlorophyte algae.</title>
        <authorList>
            <person name="Puginier C."/>
            <person name="Libourel C."/>
            <person name="Otte J."/>
            <person name="Skaloud P."/>
            <person name="Haon M."/>
            <person name="Grisel S."/>
            <person name="Petersen M."/>
            <person name="Berrin J.G."/>
            <person name="Delaux P.M."/>
            <person name="Dal Grande F."/>
            <person name="Keller J."/>
        </authorList>
    </citation>
    <scope>NUCLEOTIDE SEQUENCE [LARGE SCALE GENOMIC DNA]</scope>
    <source>
        <strain evidence="2 3">SAG 245.80</strain>
    </source>
</reference>
<evidence type="ECO:0000313" key="3">
    <source>
        <dbReference type="Proteomes" id="UP001445335"/>
    </source>
</evidence>
<keyword evidence="1" id="KW-0808">Transferase</keyword>